<dbReference type="Gene3D" id="1.10.260.40">
    <property type="entry name" value="lambda repressor-like DNA-binding domains"/>
    <property type="match status" value="1"/>
</dbReference>
<gene>
    <name evidence="2" type="ORF">FKR81_16710</name>
</gene>
<keyword evidence="1" id="KW-0175">Coiled coil</keyword>
<evidence type="ECO:0000313" key="3">
    <source>
        <dbReference type="Proteomes" id="UP000316639"/>
    </source>
</evidence>
<dbReference type="RefSeq" id="WP_146352931.1">
    <property type="nucleotide sequence ID" value="NZ_VOBR01000009.1"/>
</dbReference>
<dbReference type="InterPro" id="IPR010982">
    <property type="entry name" value="Lambda_DNA-bd_dom_sf"/>
</dbReference>
<dbReference type="CDD" id="cd00093">
    <property type="entry name" value="HTH_XRE"/>
    <property type="match status" value="1"/>
</dbReference>
<keyword evidence="3" id="KW-1185">Reference proteome</keyword>
<organism evidence="2 3">
    <name type="scientific">Lentzea tibetensis</name>
    <dbReference type="NCBI Taxonomy" id="2591470"/>
    <lineage>
        <taxon>Bacteria</taxon>
        <taxon>Bacillati</taxon>
        <taxon>Actinomycetota</taxon>
        <taxon>Actinomycetes</taxon>
        <taxon>Pseudonocardiales</taxon>
        <taxon>Pseudonocardiaceae</taxon>
        <taxon>Lentzea</taxon>
    </lineage>
</organism>
<proteinExistence type="predicted"/>
<protein>
    <submittedName>
        <fullName evidence="2">XRE family transcriptional regulator</fullName>
    </submittedName>
</protein>
<accession>A0A563EUB9</accession>
<sequence>MSQDWTALGRAITDRLEEQGMTMTDLANKSGVSLTTVRELVHVLNTRKRNPRTLAALSEALSWPSDHLTKVLRGQTNAAEAPKSEITALREEVRELRNRVTALEQAGR</sequence>
<feature type="coiled-coil region" evidence="1">
    <location>
        <begin position="79"/>
        <end position="106"/>
    </location>
</feature>
<dbReference type="Proteomes" id="UP000316639">
    <property type="component" value="Unassembled WGS sequence"/>
</dbReference>
<dbReference type="SUPFAM" id="SSF47413">
    <property type="entry name" value="lambda repressor-like DNA-binding domains"/>
    <property type="match status" value="1"/>
</dbReference>
<reference evidence="2 3" key="1">
    <citation type="submission" date="2019-07" db="EMBL/GenBank/DDBJ databases">
        <title>Lentzea xizangensis sp. nov., isolated from Qinghai-Tibetan Plateau Soils.</title>
        <authorList>
            <person name="Huang J."/>
        </authorList>
    </citation>
    <scope>NUCLEOTIDE SEQUENCE [LARGE SCALE GENOMIC DNA]</scope>
    <source>
        <strain evidence="2 3">FXJ1.1311</strain>
    </source>
</reference>
<comment type="caution">
    <text evidence="2">The sequence shown here is derived from an EMBL/GenBank/DDBJ whole genome shotgun (WGS) entry which is preliminary data.</text>
</comment>
<name>A0A563EUB9_9PSEU</name>
<evidence type="ECO:0000313" key="2">
    <source>
        <dbReference type="EMBL" id="TWP51253.1"/>
    </source>
</evidence>
<dbReference type="AlphaFoldDB" id="A0A563EUB9"/>
<dbReference type="InterPro" id="IPR001387">
    <property type="entry name" value="Cro/C1-type_HTH"/>
</dbReference>
<dbReference type="GO" id="GO:0003677">
    <property type="term" value="F:DNA binding"/>
    <property type="evidence" value="ECO:0007669"/>
    <property type="project" value="InterPro"/>
</dbReference>
<dbReference type="OrthoDB" id="5186342at2"/>
<dbReference type="EMBL" id="VOBR01000009">
    <property type="protein sequence ID" value="TWP51253.1"/>
    <property type="molecule type" value="Genomic_DNA"/>
</dbReference>
<evidence type="ECO:0000256" key="1">
    <source>
        <dbReference type="SAM" id="Coils"/>
    </source>
</evidence>